<reference evidence="1" key="1">
    <citation type="submission" date="2020-10" db="EMBL/GenBank/DDBJ databases">
        <authorList>
            <person name="Gilroy R."/>
        </authorList>
    </citation>
    <scope>NUCLEOTIDE SEQUENCE</scope>
    <source>
        <strain evidence="1">11159</strain>
    </source>
</reference>
<reference evidence="1" key="2">
    <citation type="journal article" date="2021" name="PeerJ">
        <title>Extensive microbial diversity within the chicken gut microbiome revealed by metagenomics and culture.</title>
        <authorList>
            <person name="Gilroy R."/>
            <person name="Ravi A."/>
            <person name="Getino M."/>
            <person name="Pursley I."/>
            <person name="Horton D.L."/>
            <person name="Alikhan N.F."/>
            <person name="Baker D."/>
            <person name="Gharbi K."/>
            <person name="Hall N."/>
            <person name="Watson M."/>
            <person name="Adriaenssens E.M."/>
            <person name="Foster-Nyarko E."/>
            <person name="Jarju S."/>
            <person name="Secka A."/>
            <person name="Antonio M."/>
            <person name="Oren A."/>
            <person name="Chaudhuri R.R."/>
            <person name="La Ragione R."/>
            <person name="Hildebrand F."/>
            <person name="Pallen M.J."/>
        </authorList>
    </citation>
    <scope>NUCLEOTIDE SEQUENCE</scope>
    <source>
        <strain evidence="1">11159</strain>
    </source>
</reference>
<protein>
    <submittedName>
        <fullName evidence="1">Uncharacterized protein</fullName>
    </submittedName>
</protein>
<gene>
    <name evidence="1" type="ORF">IAC58_00500</name>
</gene>
<dbReference type="EMBL" id="JADIMY010000010">
    <property type="protein sequence ID" value="MBO8427030.1"/>
    <property type="molecule type" value="Genomic_DNA"/>
</dbReference>
<dbReference type="Proteomes" id="UP000823613">
    <property type="component" value="Unassembled WGS sequence"/>
</dbReference>
<sequence>MFNGQSIFDLGYIVIKGINGNPVNGSVYSANMFNDSYYNNYNTSSYSAPNN</sequence>
<name>A0A9D9DIV2_9BACL</name>
<proteinExistence type="predicted"/>
<accession>A0A9D9DIV2</accession>
<organism evidence="1 2">
    <name type="scientific">Candidatus Onthovivens merdipullorum</name>
    <dbReference type="NCBI Taxonomy" id="2840889"/>
    <lineage>
        <taxon>Bacteria</taxon>
        <taxon>Bacillati</taxon>
        <taxon>Bacillota</taxon>
        <taxon>Bacilli</taxon>
        <taxon>Bacillales</taxon>
        <taxon>Candidatus Onthovivens</taxon>
    </lineage>
</organism>
<evidence type="ECO:0000313" key="2">
    <source>
        <dbReference type="Proteomes" id="UP000823613"/>
    </source>
</evidence>
<dbReference type="AlphaFoldDB" id="A0A9D9DIV2"/>
<comment type="caution">
    <text evidence="1">The sequence shown here is derived from an EMBL/GenBank/DDBJ whole genome shotgun (WGS) entry which is preliminary data.</text>
</comment>
<evidence type="ECO:0000313" key="1">
    <source>
        <dbReference type="EMBL" id="MBO8427030.1"/>
    </source>
</evidence>